<dbReference type="Pfam" id="PF07681">
    <property type="entry name" value="DoxX"/>
    <property type="match status" value="1"/>
</dbReference>
<keyword evidence="3" id="KW-1003">Cell membrane</keyword>
<name>A0A0K0XTF0_9GAMM</name>
<dbReference type="InterPro" id="IPR051907">
    <property type="entry name" value="DoxX-like_oxidoreductase"/>
</dbReference>
<dbReference type="GO" id="GO:0005886">
    <property type="term" value="C:plasma membrane"/>
    <property type="evidence" value="ECO:0007669"/>
    <property type="project" value="UniProtKB-SubCell"/>
</dbReference>
<keyword evidence="8" id="KW-1185">Reference proteome</keyword>
<dbReference type="InterPro" id="IPR032808">
    <property type="entry name" value="DoxX"/>
</dbReference>
<keyword evidence="5" id="KW-1133">Transmembrane helix</keyword>
<dbReference type="KEGG" id="wma:WM2015_581"/>
<sequence length="224" mass="25014">MSELYDQLTDRLRAAGDWLAPLGLRLLLAHEFFTAGMNKFRVGSEAPGWFVNQEFAFPFGMLSANLNWMMVTWTEIVAGLALALGLFTRFFAVTLLVVTTVAIAAVHWPADWDSLGQLWQGYSVSRVMEDGEFRGNFRIPFLFLAMLLPLAFMGGGKLSLDQLLLVFTQRSDLIHDRVQDALAFALAALLLALISVYLIPSWGLVLFVLGALLLLRAWMVRSAR</sequence>
<evidence type="ECO:0000313" key="8">
    <source>
        <dbReference type="Proteomes" id="UP000066624"/>
    </source>
</evidence>
<evidence type="ECO:0000256" key="2">
    <source>
        <dbReference type="ARBA" id="ARBA00006679"/>
    </source>
</evidence>
<dbReference type="AlphaFoldDB" id="A0A0K0XTF0"/>
<gene>
    <name evidence="7" type="ORF">WM2015_581</name>
</gene>
<dbReference type="Proteomes" id="UP000066624">
    <property type="component" value="Chromosome"/>
</dbReference>
<keyword evidence="4" id="KW-0812">Transmembrane</keyword>
<evidence type="ECO:0000256" key="3">
    <source>
        <dbReference type="ARBA" id="ARBA00022475"/>
    </source>
</evidence>
<evidence type="ECO:0000256" key="5">
    <source>
        <dbReference type="ARBA" id="ARBA00022989"/>
    </source>
</evidence>
<comment type="subcellular location">
    <subcellularLocation>
        <location evidence="1">Cell membrane</location>
        <topology evidence="1">Multi-pass membrane protein</topology>
    </subcellularLocation>
</comment>
<evidence type="ECO:0000256" key="1">
    <source>
        <dbReference type="ARBA" id="ARBA00004651"/>
    </source>
</evidence>
<evidence type="ECO:0000256" key="6">
    <source>
        <dbReference type="ARBA" id="ARBA00023136"/>
    </source>
</evidence>
<comment type="similarity">
    <text evidence="2">Belongs to the DoxX family.</text>
</comment>
<reference evidence="7 8" key="1">
    <citation type="submission" date="2015-07" db="EMBL/GenBank/DDBJ databases">
        <authorList>
            <person name="Noorani M."/>
        </authorList>
    </citation>
    <scope>NUCLEOTIDE SEQUENCE [LARGE SCALE GENOMIC DNA]</scope>
    <source>
        <strain evidence="7 8">KCTC 42284</strain>
    </source>
</reference>
<dbReference type="STRING" id="1579979.WM2015_581"/>
<accession>A0A0K0XTF0</accession>
<evidence type="ECO:0000313" key="7">
    <source>
        <dbReference type="EMBL" id="AKS40963.1"/>
    </source>
</evidence>
<dbReference type="PANTHER" id="PTHR33452:SF7">
    <property type="entry name" value="DOXX FAMILY PROTEIN"/>
    <property type="match status" value="1"/>
</dbReference>
<proteinExistence type="inferred from homology"/>
<dbReference type="OrthoDB" id="5689076at2"/>
<protein>
    <submittedName>
        <fullName evidence="7">Putative membrane protein</fullName>
    </submittedName>
</protein>
<dbReference type="RefSeq" id="WP_049724636.1">
    <property type="nucleotide sequence ID" value="NZ_CP012154.1"/>
</dbReference>
<keyword evidence="6" id="KW-0472">Membrane</keyword>
<dbReference type="EMBL" id="CP012154">
    <property type="protein sequence ID" value="AKS40963.1"/>
    <property type="molecule type" value="Genomic_DNA"/>
</dbReference>
<organism evidence="7 8">
    <name type="scientific">Wenzhouxiangella marina</name>
    <dbReference type="NCBI Taxonomy" id="1579979"/>
    <lineage>
        <taxon>Bacteria</taxon>
        <taxon>Pseudomonadati</taxon>
        <taxon>Pseudomonadota</taxon>
        <taxon>Gammaproteobacteria</taxon>
        <taxon>Chromatiales</taxon>
        <taxon>Wenzhouxiangellaceae</taxon>
        <taxon>Wenzhouxiangella</taxon>
    </lineage>
</organism>
<evidence type="ECO:0000256" key="4">
    <source>
        <dbReference type="ARBA" id="ARBA00022692"/>
    </source>
</evidence>
<dbReference type="PANTHER" id="PTHR33452">
    <property type="entry name" value="OXIDOREDUCTASE CATD-RELATED"/>
    <property type="match status" value="1"/>
</dbReference>